<evidence type="ECO:0000313" key="1">
    <source>
        <dbReference type="EMBL" id="GES11581.1"/>
    </source>
</evidence>
<evidence type="ECO:0000313" key="2">
    <source>
        <dbReference type="Proteomes" id="UP000331127"/>
    </source>
</evidence>
<comment type="caution">
    <text evidence="1">The sequence shown here is derived from an EMBL/GenBank/DDBJ whole genome shotgun (WGS) entry which is preliminary data.</text>
</comment>
<reference evidence="1 2" key="1">
    <citation type="submission" date="2019-10" db="EMBL/GenBank/DDBJ databases">
        <title>Whole genome shotgun sequence of Acrocarpospora macrocephala NBRC 16266.</title>
        <authorList>
            <person name="Ichikawa N."/>
            <person name="Kimura A."/>
            <person name="Kitahashi Y."/>
            <person name="Komaki H."/>
            <person name="Oguchi A."/>
        </authorList>
    </citation>
    <scope>NUCLEOTIDE SEQUENCE [LARGE SCALE GENOMIC DNA]</scope>
    <source>
        <strain evidence="1 2">NBRC 16266</strain>
    </source>
</reference>
<dbReference type="EMBL" id="BLAE01000030">
    <property type="protein sequence ID" value="GES11581.1"/>
    <property type="molecule type" value="Genomic_DNA"/>
</dbReference>
<gene>
    <name evidence="1" type="ORF">Amac_051780</name>
</gene>
<organism evidence="1 2">
    <name type="scientific">Acrocarpospora macrocephala</name>
    <dbReference type="NCBI Taxonomy" id="150177"/>
    <lineage>
        <taxon>Bacteria</taxon>
        <taxon>Bacillati</taxon>
        <taxon>Actinomycetota</taxon>
        <taxon>Actinomycetes</taxon>
        <taxon>Streptosporangiales</taxon>
        <taxon>Streptosporangiaceae</taxon>
        <taxon>Acrocarpospora</taxon>
    </lineage>
</organism>
<accession>A0A5M3WW92</accession>
<dbReference type="OrthoDB" id="9758822at2"/>
<dbReference type="RefSeq" id="WP_155356933.1">
    <property type="nucleotide sequence ID" value="NZ_BAAAHL010000068.1"/>
</dbReference>
<name>A0A5M3WW92_9ACTN</name>
<dbReference type="AlphaFoldDB" id="A0A5M3WW92"/>
<sequence>MEVNVTPIHLRAGGTSLVVASAVLPPWQRAGVTLPGRVLRLVGVEAPSLDVDRSVLLRVVGA</sequence>
<protein>
    <submittedName>
        <fullName evidence="1">Uncharacterized protein</fullName>
    </submittedName>
</protein>
<proteinExistence type="predicted"/>
<keyword evidence="2" id="KW-1185">Reference proteome</keyword>
<dbReference type="Proteomes" id="UP000331127">
    <property type="component" value="Unassembled WGS sequence"/>
</dbReference>